<keyword evidence="1" id="KW-0378">Hydrolase</keyword>
<organism evidence="1 2">
    <name type="scientific">Kineobactrum salinum</name>
    <dbReference type="NCBI Taxonomy" id="2708301"/>
    <lineage>
        <taxon>Bacteria</taxon>
        <taxon>Pseudomonadati</taxon>
        <taxon>Pseudomonadota</taxon>
        <taxon>Gammaproteobacteria</taxon>
        <taxon>Cellvibrionales</taxon>
        <taxon>Halieaceae</taxon>
        <taxon>Kineobactrum</taxon>
    </lineage>
</organism>
<dbReference type="Gene3D" id="3.20.20.140">
    <property type="entry name" value="Metal-dependent hydrolases"/>
    <property type="match status" value="1"/>
</dbReference>
<protein>
    <submittedName>
        <fullName evidence="1">CehA/McbA family metallohydrolase</fullName>
    </submittedName>
</protein>
<proteinExistence type="predicted"/>
<dbReference type="RefSeq" id="WP_163496208.1">
    <property type="nucleotide sequence ID" value="NZ_CP048711.1"/>
</dbReference>
<dbReference type="NCBIfam" id="NF038032">
    <property type="entry name" value="CehA_McbA_metalo"/>
    <property type="match status" value="1"/>
</dbReference>
<dbReference type="InterPro" id="IPR016195">
    <property type="entry name" value="Pol/histidinol_Pase-like"/>
</dbReference>
<evidence type="ECO:0000313" key="1">
    <source>
        <dbReference type="EMBL" id="QIB66774.1"/>
    </source>
</evidence>
<dbReference type="KEGG" id="kim:G3T16_16600"/>
<dbReference type="Proteomes" id="UP000477680">
    <property type="component" value="Chromosome"/>
</dbReference>
<name>A0A6C0UAD3_9GAMM</name>
<keyword evidence="2" id="KW-1185">Reference proteome</keyword>
<reference evidence="1 2" key="1">
    <citation type="submission" date="2020-02" db="EMBL/GenBank/DDBJ databases">
        <title>Genome sequencing for Kineobactrum sp. M2.</title>
        <authorList>
            <person name="Park S.-J."/>
        </authorList>
    </citation>
    <scope>NUCLEOTIDE SEQUENCE [LARGE SCALE GENOMIC DNA]</scope>
    <source>
        <strain evidence="1 2">M2</strain>
    </source>
</reference>
<dbReference type="GO" id="GO:0016787">
    <property type="term" value="F:hydrolase activity"/>
    <property type="evidence" value="ECO:0007669"/>
    <property type="project" value="UniProtKB-KW"/>
</dbReference>
<evidence type="ECO:0000313" key="2">
    <source>
        <dbReference type="Proteomes" id="UP000477680"/>
    </source>
</evidence>
<dbReference type="EMBL" id="CP048711">
    <property type="protein sequence ID" value="QIB66774.1"/>
    <property type="molecule type" value="Genomic_DNA"/>
</dbReference>
<dbReference type="SUPFAM" id="SSF89550">
    <property type="entry name" value="PHP domain-like"/>
    <property type="match status" value="1"/>
</dbReference>
<dbReference type="AlphaFoldDB" id="A0A6C0UAD3"/>
<accession>A0A6C0UAD3</accession>
<gene>
    <name evidence="1" type="ORF">G3T16_16600</name>
</gene>
<sequence length="724" mass="81511">MSNDQLALRPRSVTSTARRGRTPMYFLYGCILACTLVATADVARGHTTGHPEGPLGKISHAWQPDPAIASVFSLNFDFHAGANVVNWTPAAEMIEVEGRDCIRSGYILFDVDDDVVFDADASINVEMEFYRPQTDGFVLSWDHAVVPHAVEHSFGEADTSSPWHRVSMTLDRARFANRKYYGSDLGIAGIGSQLHHPEGSGQVVLCDISLNIPDELNTAVADASVELRVRDEKGQPTAARVGIYRQDGWQPRVADAALELRRYTEDTRTLPLVAVPASWPEHGRYVFFADGDYKGSLPSGDYELVVMKGPEYRMVRRPFSVEPGQSTVLDVQLARWSDPRADGWLSGDVHIHIGREDANDNAGVLNFMRAEDLRVANLLQMGNLHDSYFRQYAFGEAGVHREDDYFLVSGQESPRTSHRGHSIGLNTRRFHWPQAEYFFYDRTSDAIREEGGLWGYAHVAIEAFNMHYGLALDVPRGKVDFIEMMQYGVMNTAYFYDFLNMGYRLLPAAGSDYPYIGFPGAERLYVHTPELRSAQDWFDALRQQRSYVTNWMTLELSVNGDTRSSEFAVKQNETLKVSASVSVNPDFDTMDRVELVRQGEVVARAEARGDGITELAIDHAWNAVSSGWFAVRAYGRSGALLHSAPLYVFVDGNRDFSDPEQRGPLAQKYRELLLEFRDSTPDLAEEWERHDVETEVHAAWDRAQPQLRRAIAEALREYDRLIGQ</sequence>